<evidence type="ECO:0000313" key="3">
    <source>
        <dbReference type="EMBL" id="MBH9697406.1"/>
    </source>
</evidence>
<feature type="region of interest" description="Disordered" evidence="1">
    <location>
        <begin position="743"/>
        <end position="784"/>
    </location>
</feature>
<dbReference type="GO" id="GO:0016817">
    <property type="term" value="F:hydrolase activity, acting on acid anhydrides"/>
    <property type="evidence" value="ECO:0007669"/>
    <property type="project" value="InterPro"/>
</dbReference>
<accession>A0A8I1DNG2</accession>
<dbReference type="RefSeq" id="WP_176131987.1">
    <property type="nucleotide sequence ID" value="NZ_CADDZZ010000058.1"/>
</dbReference>
<dbReference type="InterPro" id="IPR034154">
    <property type="entry name" value="TOPRIM_DnaG/twinkle"/>
</dbReference>
<evidence type="ECO:0000259" key="2">
    <source>
        <dbReference type="SMART" id="SM00493"/>
    </source>
</evidence>
<dbReference type="Gene3D" id="3.40.1360.10">
    <property type="match status" value="1"/>
</dbReference>
<dbReference type="Pfam" id="PF13481">
    <property type="entry name" value="AAA_25"/>
    <property type="match status" value="1"/>
</dbReference>
<dbReference type="SUPFAM" id="SSF52540">
    <property type="entry name" value="P-loop containing nucleoside triphosphate hydrolases"/>
    <property type="match status" value="1"/>
</dbReference>
<dbReference type="AlphaFoldDB" id="A0A8I1DNG2"/>
<dbReference type="InterPro" id="IPR014819">
    <property type="entry name" value="PriCT_2"/>
</dbReference>
<reference evidence="3" key="1">
    <citation type="submission" date="2020-12" db="EMBL/GenBank/DDBJ databases">
        <title>Burkholderia cepacia complex in Mexico.</title>
        <authorList>
            <person name="Estrada P."/>
        </authorList>
    </citation>
    <scope>NUCLEOTIDE SEQUENCE</scope>
    <source>
        <strain evidence="3">871</strain>
    </source>
</reference>
<gene>
    <name evidence="3" type="ORF">JAO13_13245</name>
</gene>
<feature type="compositionally biased region" description="Polar residues" evidence="1">
    <location>
        <begin position="767"/>
        <end position="776"/>
    </location>
</feature>
<feature type="domain" description="Toprim" evidence="2">
    <location>
        <begin position="210"/>
        <end position="288"/>
    </location>
</feature>
<dbReference type="CDD" id="cd01029">
    <property type="entry name" value="TOPRIM_primases"/>
    <property type="match status" value="1"/>
</dbReference>
<comment type="caution">
    <text evidence="3">The sequence shown here is derived from an EMBL/GenBank/DDBJ whole genome shotgun (WGS) entry which is preliminary data.</text>
</comment>
<dbReference type="Proteomes" id="UP000645612">
    <property type="component" value="Unassembled WGS sequence"/>
</dbReference>
<dbReference type="SMART" id="SM00493">
    <property type="entry name" value="TOPRIM"/>
    <property type="match status" value="1"/>
</dbReference>
<evidence type="ECO:0000256" key="1">
    <source>
        <dbReference type="SAM" id="MobiDB-lite"/>
    </source>
</evidence>
<organism evidence="3 4">
    <name type="scientific">Burkholderia cepacia</name>
    <name type="common">Pseudomonas cepacia</name>
    <dbReference type="NCBI Taxonomy" id="292"/>
    <lineage>
        <taxon>Bacteria</taxon>
        <taxon>Pseudomonadati</taxon>
        <taxon>Pseudomonadota</taxon>
        <taxon>Betaproteobacteria</taxon>
        <taxon>Burkholderiales</taxon>
        <taxon>Burkholderiaceae</taxon>
        <taxon>Burkholderia</taxon>
        <taxon>Burkholderia cepacia complex</taxon>
    </lineage>
</organism>
<sequence length="797" mass="85204">MSVFAKEERIRAALSHVPADDRDTWVEMGMAIKAELGEAGFDFWDDWSRSASSYSEVDAKSVWKSFRSGGITIASLFKRAIEHGYRESEPMTPLSADERQRRRVEREREAAAAAEMHQHTQAEAATKARNLWERAGTVHADHAYVRTKQIKPHGAKQLRGQLVVKLQDIDGEHHSAQYIQPDGHKTFQTGARISGCFVAVSAGGKPNGKTPLLICEGYATACSLHEATGYPVAAAMNAGNLPNVAHAWREKHPKLRIVLCADDDAETAGNPGMNKATEAARAIGALLAVPDFGKDRPGHASDFNDLHCLAGLEAVRRCVDAATALGDATAPKKRTAPTVNLSCAADIVPEPIHWLWPGWLPAGKLSILAGQPGCGKTTIAISLSSAISNGAEWPDGTRCNASGNILIWTGEDGLADTLVPRLMAAGADLRRVFFVESITDEAGELQPFDPSRDVPILAERIDQIGGASMLVVDPIISVVNGDSHKSGDVRKSLQPLIDLGAAHGCAILGITHFSKGSKGSSPTERILGSQAFGAAARMILVAGKDDASDRRIFAKSKCNIAGDSGGFEYAIETLDAQDGLTSSRIAWGEPLDGSAREILRELEADDQDADEQSERESKFERARCMIYEWLTPFMSTKEMKAAAQAEGVSWRMVEAAKAAEVKAGNKIRAVKHAKDWGWIWDNHDAKYGDSTPHAQLVSSPQGAQVRKDDCGVESLIQQGPEGKSASPQSVDGVAGIVTTSPQSAVNSAHTGNHCGVADLTANPYPSRESTPQSSPQPEAGCGLDGDVAMTAELEDNV</sequence>
<dbReference type="InterPro" id="IPR006171">
    <property type="entry name" value="TOPRIM_dom"/>
</dbReference>
<dbReference type="InterPro" id="IPR027417">
    <property type="entry name" value="P-loop_NTPase"/>
</dbReference>
<evidence type="ECO:0000313" key="4">
    <source>
        <dbReference type="Proteomes" id="UP000645612"/>
    </source>
</evidence>
<name>A0A8I1DNG2_BURCE</name>
<proteinExistence type="predicted"/>
<dbReference type="EMBL" id="JAEDXG010000011">
    <property type="protein sequence ID" value="MBH9697406.1"/>
    <property type="molecule type" value="Genomic_DNA"/>
</dbReference>
<dbReference type="Gene3D" id="3.40.50.300">
    <property type="entry name" value="P-loop containing nucleotide triphosphate hydrolases"/>
    <property type="match status" value="1"/>
</dbReference>
<dbReference type="Pfam" id="PF13362">
    <property type="entry name" value="Toprim_3"/>
    <property type="match status" value="1"/>
</dbReference>
<dbReference type="Pfam" id="PF08707">
    <property type="entry name" value="PriCT_2"/>
    <property type="match status" value="1"/>
</dbReference>
<protein>
    <submittedName>
        <fullName evidence="3">AAA family ATPase</fullName>
    </submittedName>
</protein>